<evidence type="ECO:0000256" key="1">
    <source>
        <dbReference type="SAM" id="Phobius"/>
    </source>
</evidence>
<proteinExistence type="predicted"/>
<accession>A0ABY9P6Z8</accession>
<keyword evidence="1" id="KW-1133">Transmembrane helix</keyword>
<organism evidence="2 3">
    <name type="scientific">Lysobacter yananisis</name>
    <dbReference type="NCBI Taxonomy" id="1003114"/>
    <lineage>
        <taxon>Bacteria</taxon>
        <taxon>Pseudomonadati</taxon>
        <taxon>Pseudomonadota</taxon>
        <taxon>Gammaproteobacteria</taxon>
        <taxon>Lysobacterales</taxon>
        <taxon>Lysobacteraceae</taxon>
        <taxon>Lysobacter</taxon>
    </lineage>
</organism>
<gene>
    <name evidence="2" type="ORF">RDV84_23240</name>
</gene>
<reference evidence="2 3" key="1">
    <citation type="submission" date="2023-08" db="EMBL/GenBank/DDBJ databases">
        <title>The whole genome sequence of Lysobacter yananisis.</title>
        <authorList>
            <person name="Sun H."/>
        </authorList>
    </citation>
    <scope>NUCLEOTIDE SEQUENCE [LARGE SCALE GENOMIC DNA]</scope>
    <source>
        <strain evidence="2 3">SNNU513</strain>
    </source>
</reference>
<evidence type="ECO:0000313" key="2">
    <source>
        <dbReference type="EMBL" id="WMT02842.1"/>
    </source>
</evidence>
<dbReference type="RefSeq" id="WP_309151778.1">
    <property type="nucleotide sequence ID" value="NZ_CP133568.1"/>
</dbReference>
<protein>
    <recommendedName>
        <fullName evidence="4">Integral membrane protein</fullName>
    </recommendedName>
</protein>
<dbReference type="EMBL" id="CP133568">
    <property type="protein sequence ID" value="WMT02842.1"/>
    <property type="molecule type" value="Genomic_DNA"/>
</dbReference>
<dbReference type="Proteomes" id="UP001229313">
    <property type="component" value="Chromosome"/>
</dbReference>
<evidence type="ECO:0008006" key="4">
    <source>
        <dbReference type="Google" id="ProtNLM"/>
    </source>
</evidence>
<name>A0ABY9P6Z8_9GAMM</name>
<evidence type="ECO:0000313" key="3">
    <source>
        <dbReference type="Proteomes" id="UP001229313"/>
    </source>
</evidence>
<sequence>MSAAYALVGSLAAMVIWPTPAVVFGATLFTCVVLIVAFVVGAALEPGAHL</sequence>
<keyword evidence="3" id="KW-1185">Reference proteome</keyword>
<feature type="transmembrane region" description="Helical" evidence="1">
    <location>
        <begin position="22"/>
        <end position="44"/>
    </location>
</feature>
<keyword evidence="1" id="KW-0812">Transmembrane</keyword>
<keyword evidence="1" id="KW-0472">Membrane</keyword>